<sequence>MWGVRGGGKTAAVTAAARVDFKLVFNSSIKCGLIRTEVRRTEEGIGGADSETVSLPDKEGFHPLDLA</sequence>
<evidence type="ECO:0000256" key="1">
    <source>
        <dbReference type="SAM" id="MobiDB-lite"/>
    </source>
</evidence>
<feature type="non-terminal residue" evidence="2">
    <location>
        <position position="67"/>
    </location>
</feature>
<proteinExistence type="predicted"/>
<dbReference type="Proteomes" id="UP000838878">
    <property type="component" value="Chromosome 1"/>
</dbReference>
<reference evidence="2" key="1">
    <citation type="submission" date="2021-12" db="EMBL/GenBank/DDBJ databases">
        <authorList>
            <person name="Martin H S."/>
        </authorList>
    </citation>
    <scope>NUCLEOTIDE SEQUENCE</scope>
</reference>
<name>A0A8J9V814_9NEOP</name>
<evidence type="ECO:0000313" key="2">
    <source>
        <dbReference type="EMBL" id="CAH0714475.1"/>
    </source>
</evidence>
<protein>
    <submittedName>
        <fullName evidence="2">Uncharacterized protein</fullName>
    </submittedName>
</protein>
<feature type="region of interest" description="Disordered" evidence="1">
    <location>
        <begin position="45"/>
        <end position="67"/>
    </location>
</feature>
<keyword evidence="3" id="KW-1185">Reference proteome</keyword>
<feature type="compositionally biased region" description="Basic and acidic residues" evidence="1">
    <location>
        <begin position="56"/>
        <end position="67"/>
    </location>
</feature>
<accession>A0A8J9V814</accession>
<organism evidence="2 3">
    <name type="scientific">Brenthis ino</name>
    <name type="common">lesser marbled fritillary</name>
    <dbReference type="NCBI Taxonomy" id="405034"/>
    <lineage>
        <taxon>Eukaryota</taxon>
        <taxon>Metazoa</taxon>
        <taxon>Ecdysozoa</taxon>
        <taxon>Arthropoda</taxon>
        <taxon>Hexapoda</taxon>
        <taxon>Insecta</taxon>
        <taxon>Pterygota</taxon>
        <taxon>Neoptera</taxon>
        <taxon>Endopterygota</taxon>
        <taxon>Lepidoptera</taxon>
        <taxon>Glossata</taxon>
        <taxon>Ditrysia</taxon>
        <taxon>Papilionoidea</taxon>
        <taxon>Nymphalidae</taxon>
        <taxon>Heliconiinae</taxon>
        <taxon>Argynnini</taxon>
        <taxon>Brenthis</taxon>
    </lineage>
</organism>
<evidence type="ECO:0000313" key="3">
    <source>
        <dbReference type="Proteomes" id="UP000838878"/>
    </source>
</evidence>
<dbReference type="EMBL" id="OV170221">
    <property type="protein sequence ID" value="CAH0714475.1"/>
    <property type="molecule type" value="Genomic_DNA"/>
</dbReference>
<dbReference type="AlphaFoldDB" id="A0A8J9V814"/>
<gene>
    <name evidence="2" type="ORF">BINO364_LOCUS1521</name>
</gene>